<dbReference type="Proteomes" id="UP000076964">
    <property type="component" value="Unassembled WGS sequence"/>
</dbReference>
<accession>A0A177E433</accession>
<dbReference type="STRING" id="1795632.TH606_10780"/>
<organism evidence="1 2">
    <name type="scientific">Thermodesulfatator autotrophicus</name>
    <dbReference type="NCBI Taxonomy" id="1795632"/>
    <lineage>
        <taxon>Bacteria</taxon>
        <taxon>Pseudomonadati</taxon>
        <taxon>Thermodesulfobacteriota</taxon>
        <taxon>Thermodesulfobacteria</taxon>
        <taxon>Thermodesulfobacteriales</taxon>
        <taxon>Thermodesulfatatoraceae</taxon>
        <taxon>Thermodesulfatator</taxon>
    </lineage>
</organism>
<evidence type="ECO:0008006" key="3">
    <source>
        <dbReference type="Google" id="ProtNLM"/>
    </source>
</evidence>
<sequence length="455" mass="54678">MENLLDELLFEYKKLKKQKEEKARKKAFEFNIFEILTLTKYREISNLPEGQISNIIAELLNPSGKHGQGKIFLKLFLEEIKTQIKKVSIEQDVLQILKEDYLLFLSVEREYTTDKGKFIDIIVKLPYSSPNNTLIIAIENKPWAKEQTNLETGYYQIKHYIDFLEKLKNKGEIVDFIFIYLAEDREPVTINKEKIFNLQAEGKFLNLSYTTFLVNWLILCKENSQAEKIKIIIEDFINWILKKFKNEGGENMFVESLKNWLLTSEDNKDKVKLLYEIYQNFPALTRKRFEEIFNKVLEKLKQNYHDIEGQIEKGEDLLCLWIYHKDWEKYGSYSIINYALQVNKIKNLENFYWEIGLSRPEEKGELNYESLKLKSKIEVLIHRIKEKDAEYKYQDNEWWINKWWIIRKEEKDPELIFKIFNKLKLEEIENRWYEEIKKLIETVAKQKSDFVGTSI</sequence>
<dbReference type="EMBL" id="LSFI01000080">
    <property type="protein sequence ID" value="OAG26727.1"/>
    <property type="molecule type" value="Genomic_DNA"/>
</dbReference>
<proteinExistence type="predicted"/>
<dbReference type="OrthoDB" id="6346224at2"/>
<evidence type="ECO:0000313" key="1">
    <source>
        <dbReference type="EMBL" id="OAG26727.1"/>
    </source>
</evidence>
<evidence type="ECO:0000313" key="2">
    <source>
        <dbReference type="Proteomes" id="UP000076964"/>
    </source>
</evidence>
<gene>
    <name evidence="1" type="ORF">TH606_10780</name>
</gene>
<dbReference type="AlphaFoldDB" id="A0A177E433"/>
<dbReference type="RefSeq" id="WP_068543942.1">
    <property type="nucleotide sequence ID" value="NZ_LSFI01000080.1"/>
</dbReference>
<protein>
    <recommendedName>
        <fullName evidence="3">PD-(D/E)XK nuclease family protein</fullName>
    </recommendedName>
</protein>
<keyword evidence="2" id="KW-1185">Reference proteome</keyword>
<reference evidence="1 2" key="1">
    <citation type="submission" date="2016-02" db="EMBL/GenBank/DDBJ databases">
        <title>Draft genome sequence of Thermodesulfatator sp. S606.</title>
        <authorList>
            <person name="Lai Q."/>
            <person name="Cao J."/>
            <person name="Dupont S."/>
            <person name="Shao Z."/>
            <person name="Jebbar M."/>
            <person name="Alain K."/>
        </authorList>
    </citation>
    <scope>NUCLEOTIDE SEQUENCE [LARGE SCALE GENOMIC DNA]</scope>
    <source>
        <strain evidence="1 2">S606</strain>
    </source>
</reference>
<name>A0A177E433_9BACT</name>
<dbReference type="InterPro" id="IPR029470">
    <property type="entry name" value="PDDEXK_4"/>
</dbReference>
<comment type="caution">
    <text evidence="1">The sequence shown here is derived from an EMBL/GenBank/DDBJ whole genome shotgun (WGS) entry which is preliminary data.</text>
</comment>
<dbReference type="Pfam" id="PF14281">
    <property type="entry name" value="PDDEXK_4"/>
    <property type="match status" value="1"/>
</dbReference>